<evidence type="ECO:0000313" key="4">
    <source>
        <dbReference type="Proteomes" id="UP000190683"/>
    </source>
</evidence>
<keyword evidence="2" id="KW-1133">Transmembrane helix</keyword>
<gene>
    <name evidence="3" type="ORF">B0681_04100</name>
</gene>
<keyword evidence="4" id="KW-1185">Reference proteome</keyword>
<dbReference type="RefSeq" id="WP_078317484.1">
    <property type="nucleotide sequence ID" value="NZ_MUYV01000004.1"/>
</dbReference>
<evidence type="ECO:0000256" key="1">
    <source>
        <dbReference type="SAM" id="Coils"/>
    </source>
</evidence>
<dbReference type="EMBL" id="MUYV01000004">
    <property type="protein sequence ID" value="OOS25867.1"/>
    <property type="molecule type" value="Genomic_DNA"/>
</dbReference>
<sequence>MDLSSSSIAILVVLGVAGFFVGNFMAARPKAQESRVADFRLMARKMGIYPKLIARPEWLSDTLKALRPPKADPYARTDTSVPMIAQYTVMMDELKLPLAHYRAIDGRWQLLDQQIHTPKMHRQVSKIDGVVIDLPASIVSHALGLSIKANHISLYWLDDSYQHSHKAYKLDNQQAEADLSHLKQQLMAWARSVNNGMSASLDEPEDRKLW</sequence>
<proteinExistence type="predicted"/>
<organism evidence="3 4">
    <name type="scientific">Moraxella porci DSM 25326</name>
    <dbReference type="NCBI Taxonomy" id="573983"/>
    <lineage>
        <taxon>Bacteria</taxon>
        <taxon>Pseudomonadati</taxon>
        <taxon>Pseudomonadota</taxon>
        <taxon>Gammaproteobacteria</taxon>
        <taxon>Moraxellales</taxon>
        <taxon>Moraxellaceae</taxon>
        <taxon>Moraxella</taxon>
    </lineage>
</organism>
<keyword evidence="1" id="KW-0175">Coiled coil</keyword>
<evidence type="ECO:0000256" key="2">
    <source>
        <dbReference type="SAM" id="Phobius"/>
    </source>
</evidence>
<dbReference type="Proteomes" id="UP000190683">
    <property type="component" value="Unassembled WGS sequence"/>
</dbReference>
<dbReference type="STRING" id="573983.B0681_04100"/>
<accession>A0A1T0CU60</accession>
<keyword evidence="2" id="KW-0472">Membrane</keyword>
<evidence type="ECO:0000313" key="3">
    <source>
        <dbReference type="EMBL" id="OOS25867.1"/>
    </source>
</evidence>
<reference evidence="3 4" key="1">
    <citation type="submission" date="2017-02" db="EMBL/GenBank/DDBJ databases">
        <title>Draft genome sequence of Moraxella porci CCUG 54912T type strain.</title>
        <authorList>
            <person name="Salva-Serra F."/>
            <person name="Engstrom-Jakobsson H."/>
            <person name="Thorell K."/>
            <person name="Jaen-Luchoro D."/>
            <person name="Gonzales-Siles L."/>
            <person name="Karlsson R."/>
            <person name="Yazdan S."/>
            <person name="Boulund F."/>
            <person name="Johnning A."/>
            <person name="Engstrand L."/>
            <person name="Kristiansson E."/>
            <person name="Moore E."/>
        </authorList>
    </citation>
    <scope>NUCLEOTIDE SEQUENCE [LARGE SCALE GENOMIC DNA]</scope>
    <source>
        <strain evidence="3 4">CCUG 54912</strain>
    </source>
</reference>
<feature type="transmembrane region" description="Helical" evidence="2">
    <location>
        <begin position="6"/>
        <end position="26"/>
    </location>
</feature>
<dbReference type="AlphaFoldDB" id="A0A1T0CU60"/>
<feature type="coiled-coil region" evidence="1">
    <location>
        <begin position="165"/>
        <end position="192"/>
    </location>
</feature>
<name>A0A1T0CU60_9GAMM</name>
<protein>
    <submittedName>
        <fullName evidence="3">Uncharacterized protein</fullName>
    </submittedName>
</protein>
<keyword evidence="2" id="KW-0812">Transmembrane</keyword>
<comment type="caution">
    <text evidence="3">The sequence shown here is derived from an EMBL/GenBank/DDBJ whole genome shotgun (WGS) entry which is preliminary data.</text>
</comment>